<feature type="transmembrane region" description="Helical" evidence="15">
    <location>
        <begin position="278"/>
        <end position="297"/>
    </location>
</feature>
<proteinExistence type="inferred from homology"/>
<comment type="pathway">
    <text evidence="2">Protein modification; protein glycosylation.</text>
</comment>
<sequence length="627" mass="71057">MDFLPSAVAASACVWLATISKAVPEPYMDEVFHIPQAQRYCRGKFGEWDDKITTPPGLYLLSNLFPQALKAAEMSWEYSCGTDVLRSFNVVALAVLAYLSLLCRRRIEARASPRYKRPSTRFEIHSACNIALFPLLFFFSGLYYTDVTSTAVVLAGYLNHLQRVSREHSPLRSDLLTIVLGLLALLMRQTNIFWVAIYMGGLEVVHAVKALSPGSELPPVMGTKLQRFQHAVREYSIGHTYDPPLIEAWTHDILLMAFSFGVAALCNPVRVLRQIWPYVTVLGAFAAFVVWNGGVVLGDKSNHVATIHFAQLLYIWPLFAFFSWPLLLPKAFSLALGLGNFFSTLRHCFIRDKGDNGIRNHARPDTTPQSRLDKAPDLSRMTEASSVLWRWIYFIVMILLGVVIVRFNTLIHPFTLADNRHYMFYVFRYSISRGLWIRYLLLVPYFLCRETIMGTLAGCCEGRRERPVPPDVNHPHRENPCSATGTFDAGDVVQTGKPMDTNPLRYSSQPTFSSTATMWFLATFLSLVTTSLVEPRYFIVPWVLWRLLVPEWRPSGGQDGAMNFSDKCLPGKATGFFRRHDMRLVGETVWFAVVNLVTCYAFIGKPFLWKDAAGGVLDDGRLQRFVW</sequence>
<keyword evidence="10 15" id="KW-1133">Transmembrane helix</keyword>
<dbReference type="UniPathway" id="UPA00378"/>
<feature type="transmembrane region" description="Helical" evidence="15">
    <location>
        <begin position="84"/>
        <end position="103"/>
    </location>
</feature>
<dbReference type="PANTHER" id="PTHR12989">
    <property type="entry name" value="ALPHA-1,2-GLUCOSYLTRANSFERASE ALG10"/>
    <property type="match status" value="1"/>
</dbReference>
<reference evidence="16 17" key="1">
    <citation type="journal article" date="2015" name="BMC Genomics">
        <title>Insights from the genome of Ophiocordyceps polyrhachis-furcata to pathogenicity and host specificity in insect fungi.</title>
        <authorList>
            <person name="Wichadakul D."/>
            <person name="Kobmoo N."/>
            <person name="Ingsriswang S."/>
            <person name="Tangphatsornruang S."/>
            <person name="Chantasingh D."/>
            <person name="Luangsa-ard J.J."/>
            <person name="Eurwilaichitr L."/>
        </authorList>
    </citation>
    <scope>NUCLEOTIDE SEQUENCE [LARGE SCALE GENOMIC DNA]</scope>
    <source>
        <strain evidence="16 17">BCC 54312</strain>
    </source>
</reference>
<comment type="function">
    <text evidence="13">Dol-P-Glc:Glc(2)Man(9)GlcNAc(2)-PP-Dol alpha-1,2-glucosyltransferase that operates in the biosynthetic pathway of dolichol-linked oligosaccharides, the glycan precursors employed in protein asparagine (N)-glycosylation. The assembly of dolichol-linked oligosaccharides begins on the cytosolic side of the endoplasmic reticulum membrane and finishes in its lumen. The sequential addition of sugars to dolichol pyrophosphate produces dolichol-linked oligosaccharides containing fourteen sugars, including two GlcNAcs, nine mannoses and three glucoses. Once assembled, the oligosaccharide is transferred from the lipid to nascent proteins by oligosaccharyltransferases. In the lumen of the endoplasmic reticulum, adds the third and last glucose residue from dolichyl phosphate glucose (Dol-P-Glc) onto the lipid-linked oligosaccharide intermediate Glc(2)Man(9)GlcNAc(2)-PP-Dol to produce Glc(3)Man(9)GlcNAc(2)-PP-Dol.</text>
</comment>
<feature type="transmembrane region" description="Helical" evidence="15">
    <location>
        <begin position="584"/>
        <end position="603"/>
    </location>
</feature>
<evidence type="ECO:0000256" key="4">
    <source>
        <dbReference type="ARBA" id="ARBA00011967"/>
    </source>
</evidence>
<keyword evidence="17" id="KW-1185">Reference proteome</keyword>
<dbReference type="OrthoDB" id="4769at2759"/>
<dbReference type="GO" id="GO:0106073">
    <property type="term" value="F:dolichyl pyrophosphate Glc2Man9GlcNAc2 alpha-1,2-glucosyltransferase activity"/>
    <property type="evidence" value="ECO:0007669"/>
    <property type="project" value="UniProtKB-EC"/>
</dbReference>
<evidence type="ECO:0000256" key="15">
    <source>
        <dbReference type="SAM" id="Phobius"/>
    </source>
</evidence>
<evidence type="ECO:0000256" key="7">
    <source>
        <dbReference type="ARBA" id="ARBA00022679"/>
    </source>
</evidence>
<feature type="transmembrane region" description="Helical" evidence="15">
    <location>
        <begin position="427"/>
        <end position="447"/>
    </location>
</feature>
<dbReference type="AlphaFoldDB" id="A0A367L8C6"/>
<dbReference type="PANTHER" id="PTHR12989:SF10">
    <property type="entry name" value="DOL-P-GLC:GLC(2)MAN(9)GLCNAC(2)-PP-DOL ALPHA-1,2-GLUCOSYLTRANSFERASE-RELATED"/>
    <property type="match status" value="1"/>
</dbReference>
<evidence type="ECO:0000256" key="3">
    <source>
        <dbReference type="ARBA" id="ARBA00010600"/>
    </source>
</evidence>
<keyword evidence="11 15" id="KW-0472">Membrane</keyword>
<comment type="catalytic activity">
    <reaction evidence="14">
        <text>an alpha-D-Glc-(1-&gt;3)-alpha-D-Glc-(1-&gt;3)-alpha-D-Man-(1-&gt;2)-alpha-D-Man-(1-&gt;2)-alpha-D-Man-(1-&gt;3)-[alpha-D-Man-(1-&gt;2)-alpha-D-Man-(1-&gt;3)-[alpha-D-Man-(1-&gt;2)-alpha-D-Man-(1-&gt;6)]-alpha-D-Man-(1-&gt;6)]-beta-D-Man-(1-&gt;4)-beta-D-GlcNAc-(1-&gt;4)-alpha-D-GlcNAc-diphospho-di-trans,poly-cis-dolichol + a di-trans,poly-cis-dolichyl beta-D-glucosyl phosphate = a alpha-D-Glc-(1-&gt;2)-alpha-D-Glc-(1-&gt;3)-alpha-D-Glc-(1-&gt;3)-alpha-D-Man-(1-&gt;2)-alpha-D-Man-(1-&gt;2)-alpha-D-Man-(1-&gt;3)-[alpha-D-Man-(1-&gt;2)-alpha-D-Man-(1-&gt;3)-[alpha-D-Man-(1-&gt;2)-alpha-D-Man-(1-&gt;6)]-alpha-D-Man-(1-&gt;6)]-beta-D-Man-(1-&gt;4)-beta-D-GlcNAc-(1-&gt;4)-alpha-D-GlcNAc-diphospho-di-trans,poly-cis-dolichol + a di-trans,poly-cis-dolichyl phosphate + H(+)</text>
        <dbReference type="Rhea" id="RHEA:29543"/>
        <dbReference type="Rhea" id="RHEA-COMP:19498"/>
        <dbReference type="Rhea" id="RHEA-COMP:19502"/>
        <dbReference type="Rhea" id="RHEA-COMP:19512"/>
        <dbReference type="Rhea" id="RHEA-COMP:19522"/>
        <dbReference type="ChEBI" id="CHEBI:15378"/>
        <dbReference type="ChEBI" id="CHEBI:57525"/>
        <dbReference type="ChEBI" id="CHEBI:57683"/>
        <dbReference type="ChEBI" id="CHEBI:132522"/>
        <dbReference type="ChEBI" id="CHEBI:132523"/>
        <dbReference type="EC" id="2.4.1.256"/>
    </reaction>
    <physiologicalReaction direction="left-to-right" evidence="14">
        <dbReference type="Rhea" id="RHEA:29544"/>
    </physiologicalReaction>
</comment>
<feature type="transmembrane region" description="Helical" evidence="15">
    <location>
        <begin position="124"/>
        <end position="144"/>
    </location>
</feature>
<dbReference type="Proteomes" id="UP000253664">
    <property type="component" value="Unassembled WGS sequence"/>
</dbReference>
<feature type="transmembrane region" description="Helical" evidence="15">
    <location>
        <begin position="169"/>
        <end position="186"/>
    </location>
</feature>
<feature type="transmembrane region" description="Helical" evidence="15">
    <location>
        <begin position="309"/>
        <end position="328"/>
    </location>
</feature>
<feature type="transmembrane region" description="Helical" evidence="15">
    <location>
        <begin position="388"/>
        <end position="407"/>
    </location>
</feature>
<comment type="caution">
    <text evidence="16">The sequence shown here is derived from an EMBL/GenBank/DDBJ whole genome shotgun (WGS) entry which is preliminary data.</text>
</comment>
<dbReference type="Pfam" id="PF04922">
    <property type="entry name" value="DIE2_ALG10"/>
    <property type="match status" value="1"/>
</dbReference>
<evidence type="ECO:0000256" key="12">
    <source>
        <dbReference type="ARBA" id="ARBA00032069"/>
    </source>
</evidence>
<evidence type="ECO:0000256" key="1">
    <source>
        <dbReference type="ARBA" id="ARBA00004477"/>
    </source>
</evidence>
<keyword evidence="9" id="KW-0256">Endoplasmic reticulum</keyword>
<gene>
    <name evidence="16" type="ORF">L249_4457</name>
</gene>
<protein>
    <recommendedName>
        <fullName evidence="5">Dol-P-Glc:Glc(2)Man(9)GlcNAc(2)-PP-Dol alpha-1,2-glucosyltransferase</fullName>
        <ecNumber evidence="4">2.4.1.256</ecNumber>
    </recommendedName>
    <alternativeName>
        <fullName evidence="12">Asparagine-linked glycosylation protein 10</fullName>
    </alternativeName>
</protein>
<evidence type="ECO:0000256" key="5">
    <source>
        <dbReference type="ARBA" id="ARBA00018512"/>
    </source>
</evidence>
<evidence type="ECO:0000256" key="14">
    <source>
        <dbReference type="ARBA" id="ARBA00048064"/>
    </source>
</evidence>
<evidence type="ECO:0000256" key="9">
    <source>
        <dbReference type="ARBA" id="ARBA00022824"/>
    </source>
</evidence>
<evidence type="ECO:0000256" key="11">
    <source>
        <dbReference type="ARBA" id="ARBA00023136"/>
    </source>
</evidence>
<comment type="subcellular location">
    <subcellularLocation>
        <location evidence="1">Endoplasmic reticulum membrane</location>
        <topology evidence="1">Multi-pass membrane protein</topology>
    </subcellularLocation>
</comment>
<evidence type="ECO:0000256" key="10">
    <source>
        <dbReference type="ARBA" id="ARBA00022989"/>
    </source>
</evidence>
<evidence type="ECO:0000313" key="16">
    <source>
        <dbReference type="EMBL" id="RCI10482.1"/>
    </source>
</evidence>
<comment type="similarity">
    <text evidence="3">Belongs to the ALG10 glucosyltransferase family.</text>
</comment>
<keyword evidence="8 15" id="KW-0812">Transmembrane</keyword>
<dbReference type="EC" id="2.4.1.256" evidence="4"/>
<dbReference type="STRING" id="1330021.A0A367L8C6"/>
<evidence type="ECO:0000256" key="6">
    <source>
        <dbReference type="ARBA" id="ARBA00022676"/>
    </source>
</evidence>
<dbReference type="GO" id="GO:0006488">
    <property type="term" value="P:dolichol-linked oligosaccharide biosynthetic process"/>
    <property type="evidence" value="ECO:0007669"/>
    <property type="project" value="InterPro"/>
</dbReference>
<keyword evidence="7" id="KW-0808">Transferase</keyword>
<keyword evidence="6" id="KW-0328">Glycosyltransferase</keyword>
<dbReference type="GO" id="GO:0005789">
    <property type="term" value="C:endoplasmic reticulum membrane"/>
    <property type="evidence" value="ECO:0007669"/>
    <property type="project" value="UniProtKB-SubCell"/>
</dbReference>
<evidence type="ECO:0000256" key="8">
    <source>
        <dbReference type="ARBA" id="ARBA00022692"/>
    </source>
</evidence>
<evidence type="ECO:0000256" key="2">
    <source>
        <dbReference type="ARBA" id="ARBA00004922"/>
    </source>
</evidence>
<evidence type="ECO:0000313" key="17">
    <source>
        <dbReference type="Proteomes" id="UP000253664"/>
    </source>
</evidence>
<dbReference type="InterPro" id="IPR016900">
    <property type="entry name" value="Alg10"/>
</dbReference>
<dbReference type="EMBL" id="LKCN02000012">
    <property type="protein sequence ID" value="RCI10482.1"/>
    <property type="molecule type" value="Genomic_DNA"/>
</dbReference>
<evidence type="ECO:0000256" key="13">
    <source>
        <dbReference type="ARBA" id="ARBA00044727"/>
    </source>
</evidence>
<organism evidence="16 17">
    <name type="scientific">Ophiocordyceps polyrhachis-furcata BCC 54312</name>
    <dbReference type="NCBI Taxonomy" id="1330021"/>
    <lineage>
        <taxon>Eukaryota</taxon>
        <taxon>Fungi</taxon>
        <taxon>Dikarya</taxon>
        <taxon>Ascomycota</taxon>
        <taxon>Pezizomycotina</taxon>
        <taxon>Sordariomycetes</taxon>
        <taxon>Hypocreomycetidae</taxon>
        <taxon>Hypocreales</taxon>
        <taxon>Ophiocordycipitaceae</taxon>
        <taxon>Ophiocordyceps</taxon>
    </lineage>
</organism>
<accession>A0A367L8C6</accession>
<name>A0A367L8C6_9HYPO</name>